<gene>
    <name evidence="1" type="ORF">DERYTH_LOCUS7301</name>
</gene>
<dbReference type="Proteomes" id="UP000789405">
    <property type="component" value="Unassembled WGS sequence"/>
</dbReference>
<evidence type="ECO:0000313" key="2">
    <source>
        <dbReference type="Proteomes" id="UP000789405"/>
    </source>
</evidence>
<accession>A0A9N9C7H7</accession>
<reference evidence="1" key="1">
    <citation type="submission" date="2021-06" db="EMBL/GenBank/DDBJ databases">
        <authorList>
            <person name="Kallberg Y."/>
            <person name="Tangrot J."/>
            <person name="Rosling A."/>
        </authorList>
    </citation>
    <scope>NUCLEOTIDE SEQUENCE</scope>
    <source>
        <strain evidence="1">MA453B</strain>
    </source>
</reference>
<organism evidence="1 2">
    <name type="scientific">Dentiscutata erythropus</name>
    <dbReference type="NCBI Taxonomy" id="1348616"/>
    <lineage>
        <taxon>Eukaryota</taxon>
        <taxon>Fungi</taxon>
        <taxon>Fungi incertae sedis</taxon>
        <taxon>Mucoromycota</taxon>
        <taxon>Glomeromycotina</taxon>
        <taxon>Glomeromycetes</taxon>
        <taxon>Diversisporales</taxon>
        <taxon>Gigasporaceae</taxon>
        <taxon>Dentiscutata</taxon>
    </lineage>
</organism>
<keyword evidence="2" id="KW-1185">Reference proteome</keyword>
<proteinExistence type="predicted"/>
<dbReference type="AlphaFoldDB" id="A0A9N9C7H7"/>
<comment type="caution">
    <text evidence="1">The sequence shown here is derived from an EMBL/GenBank/DDBJ whole genome shotgun (WGS) entry which is preliminary data.</text>
</comment>
<dbReference type="EMBL" id="CAJVPY010003527">
    <property type="protein sequence ID" value="CAG8593987.1"/>
    <property type="molecule type" value="Genomic_DNA"/>
</dbReference>
<evidence type="ECO:0000313" key="1">
    <source>
        <dbReference type="EMBL" id="CAG8593987.1"/>
    </source>
</evidence>
<name>A0A9N9C7H7_9GLOM</name>
<protein>
    <submittedName>
        <fullName evidence="1">12921_t:CDS:1</fullName>
    </submittedName>
</protein>
<sequence length="55" mass="6552">MGRKFLKFFGLDKEIEVADDEFDEFRHLLSNSAAEFIYKRLEVLEKQIPGFQDQL</sequence>